<evidence type="ECO:0000313" key="17">
    <source>
        <dbReference type="Ensembl" id="ENSOTSP00005138683.1"/>
    </source>
</evidence>
<evidence type="ECO:0000256" key="13">
    <source>
        <dbReference type="ARBA" id="ARBA00023688"/>
    </source>
</evidence>
<comment type="pathway">
    <text evidence="2 15">Lipid metabolism; fatty acid biosynthesis.</text>
</comment>
<accession>A0AAZ3RCL8</accession>
<proteinExistence type="inferred from homology"/>
<evidence type="ECO:0000256" key="11">
    <source>
        <dbReference type="ARBA" id="ARBA00023160"/>
    </source>
</evidence>
<evidence type="ECO:0000313" key="18">
    <source>
        <dbReference type="Proteomes" id="UP000694402"/>
    </source>
</evidence>
<keyword evidence="6 15" id="KW-0812">Transmembrane</keyword>
<keyword evidence="7 15" id="KW-0276">Fatty acid metabolism</keyword>
<name>A0AAZ3RCL8_ONCTS</name>
<protein>
    <recommendedName>
        <fullName evidence="4 15">Very-long-chain (3R)-3-hydroxyacyl-CoA dehydratase</fullName>
        <ecNumber evidence="4 15">4.2.1.134</ecNumber>
    </recommendedName>
</protein>
<feature type="transmembrane region" description="Helical" evidence="15">
    <location>
        <begin position="78"/>
        <end position="102"/>
    </location>
</feature>
<comment type="function">
    <text evidence="15">Catalyzes the third of the four reactions of the long-chain fatty acids elongation cycle. This endoplasmic reticulum-bound enzymatic process, allows the addition of two carbons to the chain of long- and very long-chain fatty acids/VLCFAs per cycle. This enzyme catalyzes the dehydration of the 3-hydroxyacyl-CoA intermediate into trans-2,3-enoyl-CoA, within each cycle of fatty acid elongation. Thereby, it participates to the production of VLCFAs of different chain lengths that are involved in multiple biological processes as precursors of membrane lipids and lipid mediators.</text>
</comment>
<organism evidence="17 18">
    <name type="scientific">Oncorhynchus tshawytscha</name>
    <name type="common">Chinook salmon</name>
    <name type="synonym">Salmo tshawytscha</name>
    <dbReference type="NCBI Taxonomy" id="74940"/>
    <lineage>
        <taxon>Eukaryota</taxon>
        <taxon>Metazoa</taxon>
        <taxon>Chordata</taxon>
        <taxon>Craniata</taxon>
        <taxon>Vertebrata</taxon>
        <taxon>Euteleostomi</taxon>
        <taxon>Actinopterygii</taxon>
        <taxon>Neopterygii</taxon>
        <taxon>Teleostei</taxon>
        <taxon>Protacanthopterygii</taxon>
        <taxon>Salmoniformes</taxon>
        <taxon>Salmonidae</taxon>
        <taxon>Salmoninae</taxon>
        <taxon>Oncorhynchus</taxon>
    </lineage>
</organism>
<evidence type="ECO:0000256" key="10">
    <source>
        <dbReference type="ARBA" id="ARBA00023136"/>
    </source>
</evidence>
<dbReference type="GO" id="GO:0042761">
    <property type="term" value="P:very long-chain fatty acid biosynthetic process"/>
    <property type="evidence" value="ECO:0007669"/>
    <property type="project" value="TreeGrafter"/>
</dbReference>
<dbReference type="Pfam" id="PF04387">
    <property type="entry name" value="PTPLA"/>
    <property type="match status" value="1"/>
</dbReference>
<dbReference type="GO" id="GO:0102158">
    <property type="term" value="F:very-long-chain (3R)-3-hydroxyacyl-CoA dehydratase activity"/>
    <property type="evidence" value="ECO:0007669"/>
    <property type="project" value="UniProtKB-EC"/>
</dbReference>
<evidence type="ECO:0000256" key="7">
    <source>
        <dbReference type="ARBA" id="ARBA00022832"/>
    </source>
</evidence>
<evidence type="ECO:0000256" key="5">
    <source>
        <dbReference type="ARBA" id="ARBA00022516"/>
    </source>
</evidence>
<keyword evidence="11 15" id="KW-0275">Fatty acid biosynthesis</keyword>
<keyword evidence="15" id="KW-0256">Endoplasmic reticulum</keyword>
<feature type="transmembrane region" description="Helical" evidence="15">
    <location>
        <begin position="280"/>
        <end position="297"/>
    </location>
</feature>
<evidence type="ECO:0000256" key="3">
    <source>
        <dbReference type="ARBA" id="ARBA00007811"/>
    </source>
</evidence>
<comment type="similarity">
    <text evidence="3 15">Belongs to the very long-chain fatty acids dehydratase HACD family.</text>
</comment>
<evidence type="ECO:0000256" key="14">
    <source>
        <dbReference type="ARBA" id="ARBA00023727"/>
    </source>
</evidence>
<dbReference type="PANTHER" id="PTHR11035">
    <property type="entry name" value="VERY-LONG-CHAIN (3R)-3-HYDROXYACYL-COA DEHYDRATASE"/>
    <property type="match status" value="1"/>
</dbReference>
<dbReference type="GO" id="GO:0005789">
    <property type="term" value="C:endoplasmic reticulum membrane"/>
    <property type="evidence" value="ECO:0007669"/>
    <property type="project" value="UniProtKB-SubCell"/>
</dbReference>
<feature type="region of interest" description="Disordered" evidence="16">
    <location>
        <begin position="1"/>
        <end position="20"/>
    </location>
</feature>
<evidence type="ECO:0000256" key="2">
    <source>
        <dbReference type="ARBA" id="ARBA00005194"/>
    </source>
</evidence>
<dbReference type="AlphaFoldDB" id="A0AAZ3RCL8"/>
<keyword evidence="10 15" id="KW-0472">Membrane</keyword>
<feature type="transmembrane region" description="Helical" evidence="15">
    <location>
        <begin position="303"/>
        <end position="326"/>
    </location>
</feature>
<sequence length="355" mass="40088">MSAPAMGTTKTAHSDVAPKKKRGPGALATAYLVIYNVVMTAGWLVIAVGLVRAYLARGSYHGLYYSIEKPLKFFQTGALLEVLHCAVGIVPSSVVLTGFQVLSRVFLTWAVTHSVREVQNEDSVLLFVSAWTITEIIRYSFYTFSLLNHLPYLVKWARPALRSEDRPLLCHPSQQVQLLIRLPHLPHPHHGLLHSIVSSALLPHDASEEESLVPCGGVQNRVNKHNDTQQPDHFMTRAGMEKDENLLNWPSMFFLYIFFIFYVCLLKYHRKPSLFQIKKITWGMGMIDLTMVLGNHLGQFWTVAWLIRCSFTVYKLLFVFFISLMVPGQKLDTILGIKCNLGCRNALCSNALTLN</sequence>
<dbReference type="Ensembl" id="ENSOTST00005182367.1">
    <property type="protein sequence ID" value="ENSOTSP00005138683.1"/>
    <property type="gene ID" value="ENSOTSG00005045121.2"/>
</dbReference>
<evidence type="ECO:0000256" key="1">
    <source>
        <dbReference type="ARBA" id="ARBA00004141"/>
    </source>
</evidence>
<evidence type="ECO:0000256" key="12">
    <source>
        <dbReference type="ARBA" id="ARBA00023239"/>
    </source>
</evidence>
<dbReference type="Proteomes" id="UP000694402">
    <property type="component" value="Unassembled WGS sequence"/>
</dbReference>
<keyword evidence="9 15" id="KW-0443">Lipid metabolism</keyword>
<dbReference type="GO" id="GO:0030148">
    <property type="term" value="P:sphingolipid biosynthetic process"/>
    <property type="evidence" value="ECO:0007669"/>
    <property type="project" value="TreeGrafter"/>
</dbReference>
<evidence type="ECO:0000256" key="8">
    <source>
        <dbReference type="ARBA" id="ARBA00022989"/>
    </source>
</evidence>
<dbReference type="GO" id="GO:0030497">
    <property type="term" value="P:fatty acid elongation"/>
    <property type="evidence" value="ECO:0007669"/>
    <property type="project" value="TreeGrafter"/>
</dbReference>
<dbReference type="EC" id="4.2.1.134" evidence="4 15"/>
<dbReference type="PANTHER" id="PTHR11035:SF17">
    <property type="entry name" value="VERY-LONG-CHAIN (3R)-3-HYDROXYACYL-COA DEHYDRATASE 2"/>
    <property type="match status" value="1"/>
</dbReference>
<dbReference type="InterPro" id="IPR007482">
    <property type="entry name" value="Tyr_Pase-like_PTPLA"/>
</dbReference>
<keyword evidence="12 15" id="KW-0456">Lyase</keyword>
<evidence type="ECO:0000256" key="6">
    <source>
        <dbReference type="ARBA" id="ARBA00022692"/>
    </source>
</evidence>
<comment type="catalytic activity">
    <reaction evidence="13">
        <text>(3R)-hydroxyhexadecanoyl-CoA = (2E)-hexadecenoyl-CoA + H2O</text>
        <dbReference type="Rhea" id="RHEA:39159"/>
        <dbReference type="ChEBI" id="CHEBI:15377"/>
        <dbReference type="ChEBI" id="CHEBI:61526"/>
        <dbReference type="ChEBI" id="CHEBI:74278"/>
    </reaction>
    <physiologicalReaction direction="left-to-right" evidence="13">
        <dbReference type="Rhea" id="RHEA:39160"/>
    </physiologicalReaction>
</comment>
<keyword evidence="18" id="KW-1185">Reference proteome</keyword>
<feature type="transmembrane region" description="Helical" evidence="15">
    <location>
        <begin position="29"/>
        <end position="55"/>
    </location>
</feature>
<reference evidence="17" key="2">
    <citation type="submission" date="2025-08" db="UniProtKB">
        <authorList>
            <consortium name="Ensembl"/>
        </authorList>
    </citation>
    <scope>IDENTIFICATION</scope>
</reference>
<reference evidence="17" key="3">
    <citation type="submission" date="2025-09" db="UniProtKB">
        <authorList>
            <consortium name="Ensembl"/>
        </authorList>
    </citation>
    <scope>IDENTIFICATION</scope>
</reference>
<dbReference type="GeneTree" id="ENSGT00530000062962"/>
<evidence type="ECO:0000256" key="9">
    <source>
        <dbReference type="ARBA" id="ARBA00023098"/>
    </source>
</evidence>
<keyword evidence="5 15" id="KW-0444">Lipid biosynthesis</keyword>
<reference evidence="18" key="1">
    <citation type="journal article" date="2018" name="PLoS ONE">
        <title>Chinook salmon (Oncorhynchus tshawytscha) genome and transcriptome.</title>
        <authorList>
            <person name="Christensen K.A."/>
            <person name="Leong J.S."/>
            <person name="Sakhrani D."/>
            <person name="Biagi C.A."/>
            <person name="Minkley D.R."/>
            <person name="Withler R.E."/>
            <person name="Rondeau E.B."/>
            <person name="Koop B.F."/>
            <person name="Devlin R.H."/>
        </authorList>
    </citation>
    <scope>NUCLEOTIDE SEQUENCE [LARGE SCALE GENOMIC DNA]</scope>
</reference>
<comment type="subcellular location">
    <subcellularLocation>
        <location evidence="15">Endoplasmic reticulum membrane</location>
        <topology evidence="15">Multi-pass membrane protein</topology>
    </subcellularLocation>
    <subcellularLocation>
        <location evidence="1">Membrane</location>
        <topology evidence="1">Multi-pass membrane protein</topology>
    </subcellularLocation>
</comment>
<evidence type="ECO:0000256" key="16">
    <source>
        <dbReference type="SAM" id="MobiDB-lite"/>
    </source>
</evidence>
<keyword evidence="8 15" id="KW-1133">Transmembrane helix</keyword>
<evidence type="ECO:0000256" key="4">
    <source>
        <dbReference type="ARBA" id="ARBA00013122"/>
    </source>
</evidence>
<evidence type="ECO:0000256" key="15">
    <source>
        <dbReference type="RuleBase" id="RU363109"/>
    </source>
</evidence>
<gene>
    <name evidence="17" type="primary">HACD2</name>
</gene>
<comment type="catalytic activity">
    <reaction evidence="14">
        <text>a very-long-chain (3R)-3-hydroxyacyl-CoA = a very-long-chain (2E)-enoyl-CoA + H2O</text>
        <dbReference type="Rhea" id="RHEA:45812"/>
        <dbReference type="ChEBI" id="CHEBI:15377"/>
        <dbReference type="ChEBI" id="CHEBI:83728"/>
        <dbReference type="ChEBI" id="CHEBI:85440"/>
        <dbReference type="EC" id="4.2.1.134"/>
    </reaction>
    <physiologicalReaction direction="left-to-right" evidence="14">
        <dbReference type="Rhea" id="RHEA:45813"/>
    </physiologicalReaction>
</comment>
<feature type="transmembrane region" description="Helical" evidence="15">
    <location>
        <begin position="249"/>
        <end position="268"/>
    </location>
</feature>